<evidence type="ECO:0000313" key="2">
    <source>
        <dbReference type="EMBL" id="KAG0256401.1"/>
    </source>
</evidence>
<dbReference type="GO" id="GO:0003725">
    <property type="term" value="F:double-stranded RNA binding"/>
    <property type="evidence" value="ECO:0007669"/>
    <property type="project" value="InterPro"/>
</dbReference>
<proteinExistence type="predicted"/>
<accession>A0A9P6Q0M0</accession>
<evidence type="ECO:0000256" key="1">
    <source>
        <dbReference type="SAM" id="MobiDB-lite"/>
    </source>
</evidence>
<gene>
    <name evidence="2" type="ORF">DFQ27_005757</name>
</gene>
<dbReference type="AlphaFoldDB" id="A0A9P6Q0M0"/>
<feature type="compositionally biased region" description="Basic and acidic residues" evidence="1">
    <location>
        <begin position="160"/>
        <end position="174"/>
    </location>
</feature>
<dbReference type="OrthoDB" id="10067079at2759"/>
<feature type="compositionally biased region" description="Acidic residues" evidence="1">
    <location>
        <begin position="149"/>
        <end position="159"/>
    </location>
</feature>
<feature type="region of interest" description="Disordered" evidence="1">
    <location>
        <begin position="85"/>
        <end position="174"/>
    </location>
</feature>
<dbReference type="GO" id="GO:0019901">
    <property type="term" value="F:protein kinase binding"/>
    <property type="evidence" value="ECO:0007669"/>
    <property type="project" value="TreeGrafter"/>
</dbReference>
<evidence type="ECO:0000313" key="3">
    <source>
        <dbReference type="Proteomes" id="UP000807716"/>
    </source>
</evidence>
<dbReference type="GO" id="GO:0004860">
    <property type="term" value="F:protein kinase inhibitor activity"/>
    <property type="evidence" value="ECO:0007669"/>
    <property type="project" value="TreeGrafter"/>
</dbReference>
<protein>
    <recommendedName>
        <fullName evidence="4">DUF1168-domain-containing protein</fullName>
    </recommendedName>
</protein>
<dbReference type="PANTHER" id="PTHR13507">
    <property type="entry name" value="PRKR-INTERACTING PROTEIN 1"/>
    <property type="match status" value="1"/>
</dbReference>
<sequence length="174" mass="20207">MSKHQRDDDDTAGASTVKKHHFEPIELQKMQLEKLMAKADKPVHIPERAQKRVTDPQNVKNYIKNIQGSSAGAGSGEFHVYRAVRRREYTRLKNMELESKEEREKREFEEKVEAKRREDEERTEKNRAKRQKRKQRSKKKKGGGKPQQGDDEDSDSGDGENEKSDSESKVKQDA</sequence>
<dbReference type="GO" id="GO:0005730">
    <property type="term" value="C:nucleolus"/>
    <property type="evidence" value="ECO:0007669"/>
    <property type="project" value="TreeGrafter"/>
</dbReference>
<comment type="caution">
    <text evidence="2">The sequence shown here is derived from an EMBL/GenBank/DDBJ whole genome shotgun (WGS) entry which is preliminary data.</text>
</comment>
<dbReference type="Proteomes" id="UP000807716">
    <property type="component" value="Unassembled WGS sequence"/>
</dbReference>
<evidence type="ECO:0008006" key="4">
    <source>
        <dbReference type="Google" id="ProtNLM"/>
    </source>
</evidence>
<feature type="compositionally biased region" description="Basic and acidic residues" evidence="1">
    <location>
        <begin position="86"/>
        <end position="126"/>
    </location>
</feature>
<dbReference type="PANTHER" id="PTHR13507:SF0">
    <property type="entry name" value="PRKR-INTERACTING PROTEIN 1"/>
    <property type="match status" value="1"/>
</dbReference>
<dbReference type="Pfam" id="PF06658">
    <property type="entry name" value="DUF1168"/>
    <property type="match status" value="1"/>
</dbReference>
<dbReference type="InterPro" id="IPR009548">
    <property type="entry name" value="Prkrip1"/>
</dbReference>
<organism evidence="2 3">
    <name type="scientific">Actinomortierella ambigua</name>
    <dbReference type="NCBI Taxonomy" id="1343610"/>
    <lineage>
        <taxon>Eukaryota</taxon>
        <taxon>Fungi</taxon>
        <taxon>Fungi incertae sedis</taxon>
        <taxon>Mucoromycota</taxon>
        <taxon>Mortierellomycotina</taxon>
        <taxon>Mortierellomycetes</taxon>
        <taxon>Mortierellales</taxon>
        <taxon>Mortierellaceae</taxon>
        <taxon>Actinomortierella</taxon>
    </lineage>
</organism>
<name>A0A9P6Q0M0_9FUNG</name>
<feature type="compositionally biased region" description="Basic residues" evidence="1">
    <location>
        <begin position="127"/>
        <end position="143"/>
    </location>
</feature>
<keyword evidence="3" id="KW-1185">Reference proteome</keyword>
<reference evidence="2" key="1">
    <citation type="journal article" date="2020" name="Fungal Divers.">
        <title>Resolving the Mortierellaceae phylogeny through synthesis of multi-gene phylogenetics and phylogenomics.</title>
        <authorList>
            <person name="Vandepol N."/>
            <person name="Liber J."/>
            <person name="Desiro A."/>
            <person name="Na H."/>
            <person name="Kennedy M."/>
            <person name="Barry K."/>
            <person name="Grigoriev I.V."/>
            <person name="Miller A.N."/>
            <person name="O'Donnell K."/>
            <person name="Stajich J.E."/>
            <person name="Bonito G."/>
        </authorList>
    </citation>
    <scope>NUCLEOTIDE SEQUENCE</scope>
    <source>
        <strain evidence="2">BC1065</strain>
    </source>
</reference>
<feature type="region of interest" description="Disordered" evidence="1">
    <location>
        <begin position="1"/>
        <end position="23"/>
    </location>
</feature>
<dbReference type="EMBL" id="JAAAJB010000412">
    <property type="protein sequence ID" value="KAG0256401.1"/>
    <property type="molecule type" value="Genomic_DNA"/>
</dbReference>